<sequence>MALQSWSPELGCGEKVLRPVAVSTGPSLELCTFPSSLGSSVAAAALEQLLVVEQSLQGDYFKCNEEARIFLKDIAVAVKKLEEMRKATIDLLEIESMELSRLYFQLETLPTNVNIEFEECVRDARRLNLLEMDQLQKKITRISNEIQFLKKKILDLKNKNKVLGKKQEELARQHQKFVLSLNTTMGKKAAATIYINETYTKINMEKEEIKLQRKHIQDVEEQIEKERTEYLKRKSKLVERVAEQESLCELRRQDAYQKKKELDKLRLKEAKMKEKVNTTTVVLTDHNVEIEQLQEAIRHWEEKVEEIQKACRILETKMNFFKKNKEKLNEASTTEKNDLLEKIKEMAEKIHRIQLENKDLHEKLATLARQCDIVIQEEDKIFLQKKKIHDENHKQLAFITQKENFLSQRKIDIKNMEEGLNTLAELLRATKQVYRKQIKILNDNLERERQRCVITQWKIACLKRMHSRWLFKLQIALQLLIDKIKATEARRSQLLQETKSREKEITEYIVQIEKITLELKQEEEEFTVKEKKLIRELIKYEEKYVQETASTKIKEDELVECLPHLQVAEEEFNIKNKKRDELNSIIEAQKVEQKLLEERISQMTRDFARYVNNKDKLKEELEQLRDQENQKIKTHSEILKNLENEIYAHDLKTDALLLENKKLKKYIAYLKNKIQRYAQGEDVLLHVSSDLSWHLIAHHTRYLDLWAEFQITVKGFVQDGLKTLQEIKYLRDKLHERDEKVESISVWLQGNLEELRQLAAMDPPEKKKERRIKKACFPFAGVLQKTLTK</sequence>
<dbReference type="PANTHER" id="PTHR35347:SF1">
    <property type="entry name" value="COILED-COIL DOMAIN-CONTAINING PROTEIN 175"/>
    <property type="match status" value="1"/>
</dbReference>
<gene>
    <name evidence="2" type="ORF">HJG60_002200</name>
</gene>
<dbReference type="PANTHER" id="PTHR35347">
    <property type="entry name" value="COILED-COIL DOMAIN-CONTAINING PROTEIN 175"/>
    <property type="match status" value="1"/>
</dbReference>
<keyword evidence="1" id="KW-0175">Coiled coil</keyword>
<evidence type="ECO:0000313" key="3">
    <source>
        <dbReference type="Proteomes" id="UP000664940"/>
    </source>
</evidence>
<feature type="coiled-coil region" evidence="1">
    <location>
        <begin position="579"/>
        <end position="645"/>
    </location>
</feature>
<name>A0A834BH74_9CHIR</name>
<dbReference type="AlphaFoldDB" id="A0A834BH74"/>
<proteinExistence type="predicted"/>
<comment type="caution">
    <text evidence="2">The sequence shown here is derived from an EMBL/GenBank/DDBJ whole genome shotgun (WGS) entry which is preliminary data.</text>
</comment>
<feature type="coiled-coil region" evidence="1">
    <location>
        <begin position="132"/>
        <end position="166"/>
    </location>
</feature>
<accession>A0A834BH74</accession>
<feature type="coiled-coil region" evidence="1">
    <location>
        <begin position="424"/>
        <end position="451"/>
    </location>
</feature>
<feature type="coiled-coil region" evidence="1">
    <location>
        <begin position="477"/>
        <end position="532"/>
    </location>
</feature>
<feature type="coiled-coil region" evidence="1">
    <location>
        <begin position="283"/>
        <end position="370"/>
    </location>
</feature>
<protein>
    <submittedName>
        <fullName evidence="2">Coiled-coil domain containing 175</fullName>
    </submittedName>
</protein>
<dbReference type="InterPro" id="IPR038834">
    <property type="entry name" value="CCDC175"/>
</dbReference>
<dbReference type="EMBL" id="JABVXQ010000001">
    <property type="protein sequence ID" value="KAF6129178.1"/>
    <property type="molecule type" value="Genomic_DNA"/>
</dbReference>
<dbReference type="Proteomes" id="UP000664940">
    <property type="component" value="Unassembled WGS sequence"/>
</dbReference>
<organism evidence="2 3">
    <name type="scientific">Phyllostomus discolor</name>
    <name type="common">pale spear-nosed bat</name>
    <dbReference type="NCBI Taxonomy" id="89673"/>
    <lineage>
        <taxon>Eukaryota</taxon>
        <taxon>Metazoa</taxon>
        <taxon>Chordata</taxon>
        <taxon>Craniata</taxon>
        <taxon>Vertebrata</taxon>
        <taxon>Euteleostomi</taxon>
        <taxon>Mammalia</taxon>
        <taxon>Eutheria</taxon>
        <taxon>Laurasiatheria</taxon>
        <taxon>Chiroptera</taxon>
        <taxon>Yangochiroptera</taxon>
        <taxon>Phyllostomidae</taxon>
        <taxon>Phyllostominae</taxon>
        <taxon>Phyllostomus</taxon>
    </lineage>
</organism>
<evidence type="ECO:0000313" key="2">
    <source>
        <dbReference type="EMBL" id="KAF6129178.1"/>
    </source>
</evidence>
<evidence type="ECO:0000256" key="1">
    <source>
        <dbReference type="SAM" id="Coils"/>
    </source>
</evidence>
<feature type="coiled-coil region" evidence="1">
    <location>
        <begin position="202"/>
        <end position="236"/>
    </location>
</feature>
<reference evidence="2 3" key="1">
    <citation type="journal article" date="2020" name="Nature">
        <title>Six reference-quality genomes reveal evolution of bat adaptations.</title>
        <authorList>
            <person name="Jebb D."/>
            <person name="Huang Z."/>
            <person name="Pippel M."/>
            <person name="Hughes G.M."/>
            <person name="Lavrichenko K."/>
            <person name="Devanna P."/>
            <person name="Winkler S."/>
            <person name="Jermiin L.S."/>
            <person name="Skirmuntt E.C."/>
            <person name="Katzourakis A."/>
            <person name="Burkitt-Gray L."/>
            <person name="Ray D.A."/>
            <person name="Sullivan K.A.M."/>
            <person name="Roscito J.G."/>
            <person name="Kirilenko B.M."/>
            <person name="Davalos L.M."/>
            <person name="Corthals A.P."/>
            <person name="Power M.L."/>
            <person name="Jones G."/>
            <person name="Ransome R.D."/>
            <person name="Dechmann D.K.N."/>
            <person name="Locatelli A.G."/>
            <person name="Puechmaille S.J."/>
            <person name="Fedrigo O."/>
            <person name="Jarvis E.D."/>
            <person name="Hiller M."/>
            <person name="Vernes S.C."/>
            <person name="Myers E.W."/>
            <person name="Teeling E.C."/>
        </authorList>
    </citation>
    <scope>NUCLEOTIDE SEQUENCE [LARGE SCALE GENOMIC DNA]</scope>
    <source>
        <strain evidence="2">Bat1K_MPI-CBG_1</strain>
    </source>
</reference>